<dbReference type="Gene3D" id="3.40.50.150">
    <property type="entry name" value="Vaccinia Virus protein VP39"/>
    <property type="match status" value="1"/>
</dbReference>
<dbReference type="GO" id="GO:0008757">
    <property type="term" value="F:S-adenosylmethionine-dependent methyltransferase activity"/>
    <property type="evidence" value="ECO:0007669"/>
    <property type="project" value="InterPro"/>
</dbReference>
<dbReference type="EMBL" id="WKJJ01000003">
    <property type="protein sequence ID" value="MRV71404.1"/>
    <property type="molecule type" value="Genomic_DNA"/>
</dbReference>
<feature type="domain" description="Methyltransferase type 11" evidence="1">
    <location>
        <begin position="52"/>
        <end position="103"/>
    </location>
</feature>
<evidence type="ECO:0000259" key="1">
    <source>
        <dbReference type="Pfam" id="PF08241"/>
    </source>
</evidence>
<dbReference type="Pfam" id="PF08241">
    <property type="entry name" value="Methyltransf_11"/>
    <property type="match status" value="1"/>
</dbReference>
<keyword evidence="2" id="KW-0489">Methyltransferase</keyword>
<dbReference type="InterPro" id="IPR029063">
    <property type="entry name" value="SAM-dependent_MTases_sf"/>
</dbReference>
<protein>
    <submittedName>
        <fullName evidence="2">Methyltransferase domain-containing protein</fullName>
    </submittedName>
</protein>
<dbReference type="AlphaFoldDB" id="A0A7X2IK09"/>
<proteinExistence type="predicted"/>
<name>A0A7X2IK09_9BURK</name>
<dbReference type="GO" id="GO:0032259">
    <property type="term" value="P:methylation"/>
    <property type="evidence" value="ECO:0007669"/>
    <property type="project" value="UniProtKB-KW"/>
</dbReference>
<gene>
    <name evidence="2" type="ORF">GJ700_06680</name>
</gene>
<dbReference type="SUPFAM" id="SSF53335">
    <property type="entry name" value="S-adenosyl-L-methionine-dependent methyltransferases"/>
    <property type="match status" value="1"/>
</dbReference>
<dbReference type="InterPro" id="IPR013216">
    <property type="entry name" value="Methyltransf_11"/>
</dbReference>
<comment type="caution">
    <text evidence="2">The sequence shown here is derived from an EMBL/GenBank/DDBJ whole genome shotgun (WGS) entry which is preliminary data.</text>
</comment>
<reference evidence="2 3" key="1">
    <citation type="submission" date="2019-11" db="EMBL/GenBank/DDBJ databases">
        <title>Novel species isolated from a subtropical stream in China.</title>
        <authorList>
            <person name="Lu H."/>
        </authorList>
    </citation>
    <scope>NUCLEOTIDE SEQUENCE [LARGE SCALE GENOMIC DNA]</scope>
    <source>
        <strain evidence="2 3">FT92W</strain>
    </source>
</reference>
<keyword evidence="3" id="KW-1185">Reference proteome</keyword>
<evidence type="ECO:0000313" key="2">
    <source>
        <dbReference type="EMBL" id="MRV71404.1"/>
    </source>
</evidence>
<keyword evidence="2" id="KW-0808">Transferase</keyword>
<organism evidence="2 3">
    <name type="scientific">Pseudoduganella rivuli</name>
    <dbReference type="NCBI Taxonomy" id="2666085"/>
    <lineage>
        <taxon>Bacteria</taxon>
        <taxon>Pseudomonadati</taxon>
        <taxon>Pseudomonadota</taxon>
        <taxon>Betaproteobacteria</taxon>
        <taxon>Burkholderiales</taxon>
        <taxon>Oxalobacteraceae</taxon>
        <taxon>Telluria group</taxon>
        <taxon>Pseudoduganella</taxon>
    </lineage>
</organism>
<evidence type="ECO:0000313" key="3">
    <source>
        <dbReference type="Proteomes" id="UP000446768"/>
    </source>
</evidence>
<accession>A0A7X2IK09</accession>
<dbReference type="Proteomes" id="UP000446768">
    <property type="component" value="Unassembled WGS sequence"/>
</dbReference>
<sequence>MVQPAKSTKGPLLDLLHVGCGQKRPERLPACFRTPAWNEIRFDIDSAVEPDIIGSITDLSLIGDATMDAIWSSHNLEHLNSFEVPLALAEFRRVLKPNGFALISVPDLRAVARHIVTGQLDKPLYHSAAGPITAIDIVYGHQLSLQHGNDFMGHRTGFTADSLGQALCESGFPEVRVHTGSNWDLWAVALMPETSEEVFQHLSGVMQ</sequence>